<evidence type="ECO:0000313" key="1">
    <source>
        <dbReference type="EMBL" id="KIJ89569.1"/>
    </source>
</evidence>
<sequence length="59" mass="6636">MSDNPPNHPQTPFQFPQVQYDEAGNPFFQDPSGRRYPCFGQFRAPQAPMVGQVHAPAHP</sequence>
<proteinExistence type="predicted"/>
<keyword evidence="2" id="KW-1185">Reference proteome</keyword>
<protein>
    <submittedName>
        <fullName evidence="1">Uncharacterized protein</fullName>
    </submittedName>
</protein>
<dbReference type="AlphaFoldDB" id="A0A0C9WGJ8"/>
<gene>
    <name evidence="1" type="ORF">K443DRAFT_15985</name>
</gene>
<dbReference type="EMBL" id="KN839606">
    <property type="protein sequence ID" value="KIJ89569.1"/>
    <property type="molecule type" value="Genomic_DNA"/>
</dbReference>
<reference evidence="2" key="2">
    <citation type="submission" date="2015-01" db="EMBL/GenBank/DDBJ databases">
        <title>Evolutionary Origins and Diversification of the Mycorrhizal Mutualists.</title>
        <authorList>
            <consortium name="DOE Joint Genome Institute"/>
            <consortium name="Mycorrhizal Genomics Consortium"/>
            <person name="Kohler A."/>
            <person name="Kuo A."/>
            <person name="Nagy L.G."/>
            <person name="Floudas D."/>
            <person name="Copeland A."/>
            <person name="Barry K.W."/>
            <person name="Cichocki N."/>
            <person name="Veneault-Fourrey C."/>
            <person name="LaButti K."/>
            <person name="Lindquist E.A."/>
            <person name="Lipzen A."/>
            <person name="Lundell T."/>
            <person name="Morin E."/>
            <person name="Murat C."/>
            <person name="Riley R."/>
            <person name="Ohm R."/>
            <person name="Sun H."/>
            <person name="Tunlid A."/>
            <person name="Henrissat B."/>
            <person name="Grigoriev I.V."/>
            <person name="Hibbett D.S."/>
            <person name="Martin F."/>
        </authorList>
    </citation>
    <scope>NUCLEOTIDE SEQUENCE [LARGE SCALE GENOMIC DNA]</scope>
    <source>
        <strain evidence="2">LaAM-08-1</strain>
    </source>
</reference>
<name>A0A0C9WGJ8_9AGAR</name>
<organism evidence="1 2">
    <name type="scientific">Laccaria amethystina LaAM-08-1</name>
    <dbReference type="NCBI Taxonomy" id="1095629"/>
    <lineage>
        <taxon>Eukaryota</taxon>
        <taxon>Fungi</taxon>
        <taxon>Dikarya</taxon>
        <taxon>Basidiomycota</taxon>
        <taxon>Agaricomycotina</taxon>
        <taxon>Agaricomycetes</taxon>
        <taxon>Agaricomycetidae</taxon>
        <taxon>Agaricales</taxon>
        <taxon>Agaricineae</taxon>
        <taxon>Hydnangiaceae</taxon>
        <taxon>Laccaria</taxon>
    </lineage>
</organism>
<dbReference type="Proteomes" id="UP000054477">
    <property type="component" value="Unassembled WGS sequence"/>
</dbReference>
<accession>A0A0C9WGJ8</accession>
<dbReference type="HOGENOM" id="CLU_2967267_0_0_1"/>
<reference evidence="1 2" key="1">
    <citation type="submission" date="2014-04" db="EMBL/GenBank/DDBJ databases">
        <authorList>
            <consortium name="DOE Joint Genome Institute"/>
            <person name="Kuo A."/>
            <person name="Kohler A."/>
            <person name="Nagy L.G."/>
            <person name="Floudas D."/>
            <person name="Copeland A."/>
            <person name="Barry K.W."/>
            <person name="Cichocki N."/>
            <person name="Veneault-Fourrey C."/>
            <person name="LaButti K."/>
            <person name="Lindquist E.A."/>
            <person name="Lipzen A."/>
            <person name="Lundell T."/>
            <person name="Morin E."/>
            <person name="Murat C."/>
            <person name="Sun H."/>
            <person name="Tunlid A."/>
            <person name="Henrissat B."/>
            <person name="Grigoriev I.V."/>
            <person name="Hibbett D.S."/>
            <person name="Martin F."/>
            <person name="Nordberg H.P."/>
            <person name="Cantor M.N."/>
            <person name="Hua S.X."/>
        </authorList>
    </citation>
    <scope>NUCLEOTIDE SEQUENCE [LARGE SCALE GENOMIC DNA]</scope>
    <source>
        <strain evidence="1 2">LaAM-08-1</strain>
    </source>
</reference>
<evidence type="ECO:0000313" key="2">
    <source>
        <dbReference type="Proteomes" id="UP000054477"/>
    </source>
</evidence>
<feature type="non-terminal residue" evidence="1">
    <location>
        <position position="59"/>
    </location>
</feature>